<proteinExistence type="predicted"/>
<dbReference type="EMBL" id="CM047897">
    <property type="protein sequence ID" value="KAJ0111541.1"/>
    <property type="molecule type" value="Genomic_DNA"/>
</dbReference>
<protein>
    <submittedName>
        <fullName evidence="1">Uncharacterized protein</fullName>
    </submittedName>
</protein>
<keyword evidence="2" id="KW-1185">Reference proteome</keyword>
<gene>
    <name evidence="1" type="ORF">Patl1_00204</name>
</gene>
<accession>A0ACC1C7H0</accession>
<name>A0ACC1C7H0_9ROSI</name>
<comment type="caution">
    <text evidence="1">The sequence shown here is derived from an EMBL/GenBank/DDBJ whole genome shotgun (WGS) entry which is preliminary data.</text>
</comment>
<organism evidence="1 2">
    <name type="scientific">Pistacia atlantica</name>
    <dbReference type="NCBI Taxonomy" id="434234"/>
    <lineage>
        <taxon>Eukaryota</taxon>
        <taxon>Viridiplantae</taxon>
        <taxon>Streptophyta</taxon>
        <taxon>Embryophyta</taxon>
        <taxon>Tracheophyta</taxon>
        <taxon>Spermatophyta</taxon>
        <taxon>Magnoliopsida</taxon>
        <taxon>eudicotyledons</taxon>
        <taxon>Gunneridae</taxon>
        <taxon>Pentapetalae</taxon>
        <taxon>rosids</taxon>
        <taxon>malvids</taxon>
        <taxon>Sapindales</taxon>
        <taxon>Anacardiaceae</taxon>
        <taxon>Pistacia</taxon>
    </lineage>
</organism>
<evidence type="ECO:0000313" key="1">
    <source>
        <dbReference type="EMBL" id="KAJ0111541.1"/>
    </source>
</evidence>
<reference evidence="2" key="1">
    <citation type="journal article" date="2023" name="G3 (Bethesda)">
        <title>Genome assembly and association tests identify interacting loci associated with vigor, precocity, and sex in interspecific pistachio rootstocks.</title>
        <authorList>
            <person name="Palmer W."/>
            <person name="Jacygrad E."/>
            <person name="Sagayaradj S."/>
            <person name="Cavanaugh K."/>
            <person name="Han R."/>
            <person name="Bertier L."/>
            <person name="Beede B."/>
            <person name="Kafkas S."/>
            <person name="Golino D."/>
            <person name="Preece J."/>
            <person name="Michelmore R."/>
        </authorList>
    </citation>
    <scope>NUCLEOTIDE SEQUENCE [LARGE SCALE GENOMIC DNA]</scope>
</reference>
<dbReference type="Proteomes" id="UP001164250">
    <property type="component" value="Chromosome 1"/>
</dbReference>
<evidence type="ECO:0000313" key="2">
    <source>
        <dbReference type="Proteomes" id="UP001164250"/>
    </source>
</evidence>
<sequence length="152" mass="17562">MFLWFYSEQESIPISLNQCNRAFLFLIPVLVAAIQLCLQGSADKSLLETHSTNIYAFLFTTIIFGFAFTMANTNFSQSQFFCVIAFITGSLSLVYLVSVIVPHWCTYTIFILWAFGSFIVVYGHVTVIMETYNWLLQKSKKVYEKINSWWRG</sequence>